<dbReference type="Proteomes" id="UP001501095">
    <property type="component" value="Unassembled WGS sequence"/>
</dbReference>
<reference evidence="2" key="1">
    <citation type="journal article" date="2019" name="Int. J. Syst. Evol. Microbiol.">
        <title>The Global Catalogue of Microorganisms (GCM) 10K type strain sequencing project: providing services to taxonomists for standard genome sequencing and annotation.</title>
        <authorList>
            <consortium name="The Broad Institute Genomics Platform"/>
            <consortium name="The Broad Institute Genome Sequencing Center for Infectious Disease"/>
            <person name="Wu L."/>
            <person name="Ma J."/>
        </authorList>
    </citation>
    <scope>NUCLEOTIDE SEQUENCE [LARGE SCALE GENOMIC DNA]</scope>
    <source>
        <strain evidence="2">JCM 6924</strain>
    </source>
</reference>
<accession>A0ABP6B1K6</accession>
<keyword evidence="2" id="KW-1185">Reference proteome</keyword>
<dbReference type="RefSeq" id="WP_344536835.1">
    <property type="nucleotide sequence ID" value="NZ_BAAATM010000009.1"/>
</dbReference>
<comment type="caution">
    <text evidence="1">The sequence shown here is derived from an EMBL/GenBank/DDBJ whole genome shotgun (WGS) entry which is preliminary data.</text>
</comment>
<evidence type="ECO:0000313" key="2">
    <source>
        <dbReference type="Proteomes" id="UP001501095"/>
    </source>
</evidence>
<dbReference type="EMBL" id="BAAATM010000009">
    <property type="protein sequence ID" value="GAA2531976.1"/>
    <property type="molecule type" value="Genomic_DNA"/>
</dbReference>
<sequence length="44" mass="4712">MADTTPPDAAFPEGGLEIVARYVRHDGSRALAPNGRLKEFTAGR</sequence>
<gene>
    <name evidence="1" type="ORF">GCM10010423_29410</name>
</gene>
<protein>
    <submittedName>
        <fullName evidence="1">Uncharacterized protein</fullName>
    </submittedName>
</protein>
<evidence type="ECO:0000313" key="1">
    <source>
        <dbReference type="EMBL" id="GAA2531976.1"/>
    </source>
</evidence>
<name>A0ABP6B1K6_9ACTN</name>
<proteinExistence type="predicted"/>
<organism evidence="1 2">
    <name type="scientific">Streptomyces levis</name>
    <dbReference type="NCBI Taxonomy" id="285566"/>
    <lineage>
        <taxon>Bacteria</taxon>
        <taxon>Bacillati</taxon>
        <taxon>Actinomycetota</taxon>
        <taxon>Actinomycetes</taxon>
        <taxon>Kitasatosporales</taxon>
        <taxon>Streptomycetaceae</taxon>
        <taxon>Streptomyces</taxon>
    </lineage>
</organism>